<name>A0A9P7GPJ4_9AGAR</name>
<evidence type="ECO:0000256" key="4">
    <source>
        <dbReference type="ARBA" id="ARBA00022553"/>
    </source>
</evidence>
<evidence type="ECO:0000256" key="7">
    <source>
        <dbReference type="ARBA" id="ARBA00022845"/>
    </source>
</evidence>
<dbReference type="GO" id="GO:0005829">
    <property type="term" value="C:cytosol"/>
    <property type="evidence" value="ECO:0007669"/>
    <property type="project" value="GOC"/>
</dbReference>
<keyword evidence="7" id="KW-0810">Translation regulation</keyword>
<keyword evidence="16" id="KW-1185">Reference proteome</keyword>
<dbReference type="GO" id="GO:1990533">
    <property type="term" value="C:Dom34-Hbs1 complex"/>
    <property type="evidence" value="ECO:0007669"/>
    <property type="project" value="UniProtKB-ARBA"/>
</dbReference>
<feature type="compositionally biased region" description="Acidic residues" evidence="13">
    <location>
        <begin position="1"/>
        <end position="20"/>
    </location>
</feature>
<dbReference type="SUPFAM" id="SSF50447">
    <property type="entry name" value="Translation proteins"/>
    <property type="match status" value="1"/>
</dbReference>
<evidence type="ECO:0000256" key="11">
    <source>
        <dbReference type="ARBA" id="ARBA00063537"/>
    </source>
</evidence>
<dbReference type="InterPro" id="IPR027417">
    <property type="entry name" value="P-loop_NTPase"/>
</dbReference>
<evidence type="ECO:0000259" key="14">
    <source>
        <dbReference type="PROSITE" id="PS51722"/>
    </source>
</evidence>
<evidence type="ECO:0000256" key="12">
    <source>
        <dbReference type="ARBA" id="ARBA00074866"/>
    </source>
</evidence>
<reference evidence="15" key="1">
    <citation type="submission" date="2021-02" db="EMBL/GenBank/DDBJ databases">
        <authorList>
            <person name="Nieuwenhuis M."/>
            <person name="Van De Peppel L.J.J."/>
        </authorList>
    </citation>
    <scope>NUCLEOTIDE SEQUENCE</scope>
    <source>
        <strain evidence="15">D49</strain>
    </source>
</reference>
<dbReference type="GO" id="GO:0003924">
    <property type="term" value="F:GTPase activity"/>
    <property type="evidence" value="ECO:0007669"/>
    <property type="project" value="InterPro"/>
</dbReference>
<feature type="compositionally biased region" description="Polar residues" evidence="13">
    <location>
        <begin position="648"/>
        <end position="659"/>
    </location>
</feature>
<evidence type="ECO:0000256" key="2">
    <source>
        <dbReference type="ARBA" id="ARBA00007249"/>
    </source>
</evidence>
<dbReference type="OrthoDB" id="342024at2759"/>
<feature type="region of interest" description="Disordered" evidence="13">
    <location>
        <begin position="250"/>
        <end position="452"/>
    </location>
</feature>
<dbReference type="InterPro" id="IPR009000">
    <property type="entry name" value="Transl_B-barrel_sf"/>
</dbReference>
<dbReference type="SUPFAM" id="SSF52540">
    <property type="entry name" value="P-loop containing nucleoside triphosphate hydrolases"/>
    <property type="match status" value="1"/>
</dbReference>
<comment type="caution">
    <text evidence="15">The sequence shown here is derived from an EMBL/GenBank/DDBJ whole genome shotgun (WGS) entry which is preliminary data.</text>
</comment>
<dbReference type="FunFam" id="2.40.30.10:FF:000020">
    <property type="entry name" value="Translation elongation factor EF-1"/>
    <property type="match status" value="1"/>
</dbReference>
<keyword evidence="9" id="KW-0342">GTP-binding</keyword>
<dbReference type="SUPFAM" id="SSF109732">
    <property type="entry name" value="HBS1-like domain"/>
    <property type="match status" value="1"/>
</dbReference>
<dbReference type="InterPro" id="IPR009001">
    <property type="entry name" value="Transl_elong_EF1A/Init_IF2_C"/>
</dbReference>
<feature type="region of interest" description="Disordered" evidence="13">
    <location>
        <begin position="1"/>
        <end position="23"/>
    </location>
</feature>
<dbReference type="PANTHER" id="PTHR23115">
    <property type="entry name" value="TRANSLATION FACTOR"/>
    <property type="match status" value="1"/>
</dbReference>
<dbReference type="GO" id="GO:0002184">
    <property type="term" value="P:cytoplasmic translational termination"/>
    <property type="evidence" value="ECO:0007669"/>
    <property type="project" value="UniProtKB-ARBA"/>
</dbReference>
<protein>
    <recommendedName>
        <fullName evidence="12">Elongation factor 1 alpha-like protein</fullName>
    </recommendedName>
</protein>
<dbReference type="Gene3D" id="2.40.30.10">
    <property type="entry name" value="Translation factors"/>
    <property type="match status" value="2"/>
</dbReference>
<dbReference type="InterPro" id="IPR037189">
    <property type="entry name" value="HBS1-like_N_sf"/>
</dbReference>
<dbReference type="GO" id="GO:0006417">
    <property type="term" value="P:regulation of translation"/>
    <property type="evidence" value="ECO:0007669"/>
    <property type="project" value="UniProtKB-KW"/>
</dbReference>
<feature type="region of interest" description="Disordered" evidence="13">
    <location>
        <begin position="471"/>
        <end position="490"/>
    </location>
</feature>
<dbReference type="EMBL" id="JABCKI010000076">
    <property type="protein sequence ID" value="KAG5653090.1"/>
    <property type="molecule type" value="Genomic_DNA"/>
</dbReference>
<comment type="subunit">
    <text evidence="11">Component of the Dom34-Hbs1 complex, also named Pelota-HBS1L complex, composed of dom34 and hbs1.</text>
</comment>
<keyword evidence="6" id="KW-0378">Hydrolase</keyword>
<dbReference type="FunFam" id="3.40.50.300:FF:000204">
    <property type="entry name" value="Translation elongation factor Tu"/>
    <property type="match status" value="1"/>
</dbReference>
<feature type="compositionally biased region" description="Low complexity" evidence="13">
    <location>
        <begin position="345"/>
        <end position="358"/>
    </location>
</feature>
<gene>
    <name evidence="15" type="ORF">H0H81_002389</name>
</gene>
<dbReference type="Gene3D" id="3.40.50.300">
    <property type="entry name" value="P-loop containing nucleotide triphosphate hydrolases"/>
    <property type="match status" value="1"/>
</dbReference>
<dbReference type="InterPro" id="IPR050100">
    <property type="entry name" value="TRAFAC_GTPase_members"/>
</dbReference>
<evidence type="ECO:0000256" key="5">
    <source>
        <dbReference type="ARBA" id="ARBA00022741"/>
    </source>
</evidence>
<feature type="compositionally biased region" description="Low complexity" evidence="13">
    <location>
        <begin position="306"/>
        <end position="332"/>
    </location>
</feature>
<organism evidence="15 16">
    <name type="scientific">Sphagnurus paluster</name>
    <dbReference type="NCBI Taxonomy" id="117069"/>
    <lineage>
        <taxon>Eukaryota</taxon>
        <taxon>Fungi</taxon>
        <taxon>Dikarya</taxon>
        <taxon>Basidiomycota</taxon>
        <taxon>Agaricomycotina</taxon>
        <taxon>Agaricomycetes</taxon>
        <taxon>Agaricomycetidae</taxon>
        <taxon>Agaricales</taxon>
        <taxon>Tricholomatineae</taxon>
        <taxon>Lyophyllaceae</taxon>
        <taxon>Sphagnurus</taxon>
    </lineage>
</organism>
<dbReference type="PRINTS" id="PR00315">
    <property type="entry name" value="ELONGATNFCT"/>
</dbReference>
<dbReference type="PROSITE" id="PS51722">
    <property type="entry name" value="G_TR_2"/>
    <property type="match status" value="1"/>
</dbReference>
<evidence type="ECO:0000256" key="8">
    <source>
        <dbReference type="ARBA" id="ARBA00022917"/>
    </source>
</evidence>
<evidence type="ECO:0000256" key="3">
    <source>
        <dbReference type="ARBA" id="ARBA00022490"/>
    </source>
</evidence>
<dbReference type="CDD" id="cd04093">
    <property type="entry name" value="HBS1_C_III"/>
    <property type="match status" value="1"/>
</dbReference>
<comment type="similarity">
    <text evidence="2">Belongs to the TRAFAC class translation factor GTPase superfamily. Classic translation factor GTPase family. EF-Tu/EF-1A subfamily.</text>
</comment>
<accession>A0A9P7GPJ4</accession>
<feature type="compositionally biased region" description="Low complexity" evidence="13">
    <location>
        <begin position="428"/>
        <end position="441"/>
    </location>
</feature>
<dbReference type="Pfam" id="PF08938">
    <property type="entry name" value="HBS1_N"/>
    <property type="match status" value="1"/>
</dbReference>
<keyword evidence="5" id="KW-0547">Nucleotide-binding</keyword>
<dbReference type="CDD" id="cd16267">
    <property type="entry name" value="HBS1-like_II"/>
    <property type="match status" value="1"/>
</dbReference>
<keyword evidence="3" id="KW-0963">Cytoplasm</keyword>
<feature type="region of interest" description="Disordered" evidence="13">
    <location>
        <begin position="604"/>
        <end position="685"/>
    </location>
</feature>
<comment type="catalytic activity">
    <reaction evidence="10">
        <text>GTP + H2O = GDP + phosphate + H(+)</text>
        <dbReference type="Rhea" id="RHEA:19669"/>
        <dbReference type="ChEBI" id="CHEBI:15377"/>
        <dbReference type="ChEBI" id="CHEBI:15378"/>
        <dbReference type="ChEBI" id="CHEBI:37565"/>
        <dbReference type="ChEBI" id="CHEBI:43474"/>
        <dbReference type="ChEBI" id="CHEBI:58189"/>
    </reaction>
    <physiologicalReaction direction="left-to-right" evidence="10">
        <dbReference type="Rhea" id="RHEA:19670"/>
    </physiologicalReaction>
</comment>
<evidence type="ECO:0000256" key="6">
    <source>
        <dbReference type="ARBA" id="ARBA00022801"/>
    </source>
</evidence>
<feature type="domain" description="Tr-type G" evidence="14">
    <location>
        <begin position="733"/>
        <end position="1084"/>
    </location>
</feature>
<feature type="compositionally biased region" description="Pro residues" evidence="13">
    <location>
        <begin position="266"/>
        <end position="277"/>
    </location>
</feature>
<dbReference type="Pfam" id="PF00009">
    <property type="entry name" value="GTP_EFTU"/>
    <property type="match status" value="1"/>
</dbReference>
<dbReference type="Proteomes" id="UP000717328">
    <property type="component" value="Unassembled WGS sequence"/>
</dbReference>
<dbReference type="Pfam" id="PF22594">
    <property type="entry name" value="GTP-eEF1A_C"/>
    <property type="match status" value="1"/>
</dbReference>
<dbReference type="SUPFAM" id="SSF50465">
    <property type="entry name" value="EF-Tu/eEF-1alpha/eIF2-gamma C-terminal domain"/>
    <property type="match status" value="1"/>
</dbReference>
<dbReference type="InterPro" id="IPR054696">
    <property type="entry name" value="GTP-eEF1A_C"/>
</dbReference>
<dbReference type="GO" id="GO:0005525">
    <property type="term" value="F:GTP binding"/>
    <property type="evidence" value="ECO:0007669"/>
    <property type="project" value="UniProtKB-KW"/>
</dbReference>
<evidence type="ECO:0000313" key="16">
    <source>
        <dbReference type="Proteomes" id="UP000717328"/>
    </source>
</evidence>
<proteinExistence type="inferred from homology"/>
<dbReference type="AlphaFoldDB" id="A0A9P7GPJ4"/>
<evidence type="ECO:0000256" key="1">
    <source>
        <dbReference type="ARBA" id="ARBA00004496"/>
    </source>
</evidence>
<evidence type="ECO:0000256" key="10">
    <source>
        <dbReference type="ARBA" id="ARBA00049117"/>
    </source>
</evidence>
<evidence type="ECO:0000256" key="9">
    <source>
        <dbReference type="ARBA" id="ARBA00023134"/>
    </source>
</evidence>
<sequence length="1156" mass="125364">MSPDELDDDALSDGGEEDMTDEQHARLLSGLEQIRQVLGDESVSGLSDKDIKDALWEFFFDEEKAIQWALEEQHKRRLAQERKDFYDEKELPPVPQEDEDGASNMEYYHPEEFADNEPGAPIERPRVPLVFLHQQPGSFDISEMGTPRVIRPVLSTISERTERTEPTPRHIGRFLTPHQTPRPPSTSFTISSYGELINGKIRNNLATFNIRLSIYLETNHPPISSPGPIDPNSIPISPSFSALNALSLFEPAPSGSESDVERITPHAPPSEPAPPSEGLPEIPDYNSKSSKQPVAPALPPKQSKLSLLASSRTGSVSSRSQSSRSSGTSLGSVKTFPALRPAAQSTRPSNSVASSSRSSRYEAGENAEIFNGGASSTSSHVRRAIETAMQLESAHKPAIQKPDPKTASPLMSSRSSDKTEPHIQLQPQSRASISSLQSSASPTVKQPPTHPYKEVDTFRHPSKLALLAQAKTSQRGPKVPKPVTEYLTPTANGPTATTAITTSYQTLYTLTDPTRSRVIPAQFVVPLGATPPVSPPEIKRSKLAAKIKKAHEKQYTTPLTEEEFTAPPISPIFAPKSSAHVRASPSAFASLLVDDLLISCEDKERSTRRREKEHKHQKESPLIGTDGPPEQPAKEREKILKKAAGTGPVSSSRPPSAMNTPIKKKPGPGAKKSGTSTPLRGMDPRQLDLSALNLTREESVDMVHEEPPKMNFAREKLLEEAKRVIEVEGEDTKKSVSLVVVGHVDAGKSTLMGRLLYELGRMEEKARIANERGSSKAGKSSFSWAWGLDGTTEERERGITMDIALQSLTTPHRQVTILDAPGHKDFIPNMISGASQADCALLVLDAANGQFEAGFERGGQTREHLLLVRSLGVAQVIVAINKLDQVDWDKDRYEDICSTLRPFLLQSGFHPTKTRRYGPEELCNPLTANDIGNLDILEPPARDITAPLRIPISNVFKSHGSGAAVSGRLCGGVVQVGERLRILPGDETAIVKSIEVDEDNAPWAAAGTNATLYLTSVDPVNLHIGSVLCSPTDLVPLATSFTARIIVFDIQVPITAGTSVELFHHSRDVPATLIKLLSTIDRASGKVLKANPRVLSKGTSAEVQISLRSTTFSGPAGAGVRPIPLEVFLVSKDMGRILIRRGGETIGAGIVLSIDA</sequence>
<comment type="subcellular location">
    <subcellularLocation>
        <location evidence="1">Cytoplasm</location>
    </subcellularLocation>
</comment>
<evidence type="ECO:0000313" key="15">
    <source>
        <dbReference type="EMBL" id="KAG5653090.1"/>
    </source>
</evidence>
<feature type="region of interest" description="Disordered" evidence="13">
    <location>
        <begin position="160"/>
        <end position="186"/>
    </location>
</feature>
<keyword evidence="8" id="KW-0648">Protein biosynthesis</keyword>
<dbReference type="InterPro" id="IPR015033">
    <property type="entry name" value="HBS1-like_N"/>
</dbReference>
<dbReference type="InterPro" id="IPR000795">
    <property type="entry name" value="T_Tr_GTP-bd_dom"/>
</dbReference>
<keyword evidence="4" id="KW-0597">Phosphoprotein</keyword>
<evidence type="ECO:0000256" key="13">
    <source>
        <dbReference type="SAM" id="MobiDB-lite"/>
    </source>
</evidence>
<reference evidence="15" key="2">
    <citation type="submission" date="2021-10" db="EMBL/GenBank/DDBJ databases">
        <title>Phylogenomics reveals ancestral predisposition of the termite-cultivated fungus Termitomyces towards a domesticated lifestyle.</title>
        <authorList>
            <person name="Auxier B."/>
            <person name="Grum-Grzhimaylo A."/>
            <person name="Cardenas M.E."/>
            <person name="Lodge J.D."/>
            <person name="Laessoe T."/>
            <person name="Pedersen O."/>
            <person name="Smith M.E."/>
            <person name="Kuyper T.W."/>
            <person name="Franco-Molano E.A."/>
            <person name="Baroni T.J."/>
            <person name="Aanen D.K."/>
        </authorList>
    </citation>
    <scope>NUCLEOTIDE SEQUENCE</scope>
    <source>
        <strain evidence="15">D49</strain>
    </source>
</reference>